<dbReference type="InterPro" id="IPR011032">
    <property type="entry name" value="GroES-like_sf"/>
</dbReference>
<evidence type="ECO:0000259" key="1">
    <source>
        <dbReference type="SMART" id="SM00829"/>
    </source>
</evidence>
<dbReference type="InterPro" id="IPR036291">
    <property type="entry name" value="NAD(P)-bd_dom_sf"/>
</dbReference>
<dbReference type="PANTHER" id="PTHR43482:SF1">
    <property type="entry name" value="PROTEIN AST1-RELATED"/>
    <property type="match status" value="1"/>
</dbReference>
<sequence length="315" mass="33266">MKALRLIRDDGEAPPRLVLEDVPKPTLIPNHLIVKSGFPYTTFPRTPGRDFSGVVVEGPSGRIGQEVYGTSGNTLAFTQDGFQAEYCLVPENAVAPKPASLSFAQAACIGVPFTTASLVLSRAHAKKGETILVTGANGAVGSAVVQLAKSMGCRVLSATRSDGADVNTATDPELQAVDALTEGKGVDVVADTVGQPVLVQAAINKLTRGGRLSFIASPRGGDTGLMIDMLSFYRGEKALVGCNTLTYDVEECAKQLRNMEEGFDRGLLKGAEEGSWTEVKLENGVEAYEKASQRKAGKALSTETLLVTHDVRLAL</sequence>
<dbReference type="Pfam" id="PF08240">
    <property type="entry name" value="ADH_N"/>
    <property type="match status" value="1"/>
</dbReference>
<dbReference type="Gene3D" id="3.90.180.10">
    <property type="entry name" value="Medium-chain alcohol dehydrogenases, catalytic domain"/>
    <property type="match status" value="1"/>
</dbReference>
<dbReference type="VEuPathDB" id="FungiDB:MFRU_005g00900"/>
<dbReference type="Gene3D" id="3.40.50.720">
    <property type="entry name" value="NAD(P)-binding Rossmann-like Domain"/>
    <property type="match status" value="1"/>
</dbReference>
<accession>A0A5M9JMP8</accession>
<protein>
    <recommendedName>
        <fullName evidence="1">Enoyl reductase (ER) domain-containing protein</fullName>
    </recommendedName>
</protein>
<proteinExistence type="predicted"/>
<dbReference type="SUPFAM" id="SSF51735">
    <property type="entry name" value="NAD(P)-binding Rossmann-fold domains"/>
    <property type="match status" value="1"/>
</dbReference>
<name>A0A5M9JMP8_MONFR</name>
<dbReference type="InterPro" id="IPR052585">
    <property type="entry name" value="Lipid_raft_assoc_Zn_ADH"/>
</dbReference>
<dbReference type="PANTHER" id="PTHR43482">
    <property type="entry name" value="PROTEIN AST1-RELATED"/>
    <property type="match status" value="1"/>
</dbReference>
<dbReference type="SUPFAM" id="SSF50129">
    <property type="entry name" value="GroES-like"/>
    <property type="match status" value="1"/>
</dbReference>
<feature type="domain" description="Enoyl reductase (ER)" evidence="1">
    <location>
        <begin position="12"/>
        <end position="301"/>
    </location>
</feature>
<reference evidence="2 3" key="1">
    <citation type="submission" date="2019-06" db="EMBL/GenBank/DDBJ databases">
        <title>Genome Sequence of the Brown Rot Fungal Pathogen Monilinia fructicola.</title>
        <authorList>
            <person name="De Miccolis Angelini R.M."/>
            <person name="Landi L."/>
            <person name="Abate D."/>
            <person name="Pollastro S."/>
            <person name="Romanazzi G."/>
            <person name="Faretra F."/>
        </authorList>
    </citation>
    <scope>NUCLEOTIDE SEQUENCE [LARGE SCALE GENOMIC DNA]</scope>
    <source>
        <strain evidence="2 3">Mfrc123</strain>
    </source>
</reference>
<dbReference type="SMART" id="SM00829">
    <property type="entry name" value="PKS_ER"/>
    <property type="match status" value="1"/>
</dbReference>
<dbReference type="GO" id="GO:0016491">
    <property type="term" value="F:oxidoreductase activity"/>
    <property type="evidence" value="ECO:0007669"/>
    <property type="project" value="InterPro"/>
</dbReference>
<dbReference type="AlphaFoldDB" id="A0A5M9JMP8"/>
<organism evidence="2 3">
    <name type="scientific">Monilinia fructicola</name>
    <name type="common">Brown rot fungus</name>
    <name type="synonym">Ciboria fructicola</name>
    <dbReference type="NCBI Taxonomy" id="38448"/>
    <lineage>
        <taxon>Eukaryota</taxon>
        <taxon>Fungi</taxon>
        <taxon>Dikarya</taxon>
        <taxon>Ascomycota</taxon>
        <taxon>Pezizomycotina</taxon>
        <taxon>Leotiomycetes</taxon>
        <taxon>Helotiales</taxon>
        <taxon>Sclerotiniaceae</taxon>
        <taxon>Monilinia</taxon>
    </lineage>
</organism>
<dbReference type="Pfam" id="PF00107">
    <property type="entry name" value="ADH_zinc_N"/>
    <property type="match status" value="1"/>
</dbReference>
<evidence type="ECO:0000313" key="3">
    <source>
        <dbReference type="Proteomes" id="UP000322873"/>
    </source>
</evidence>
<dbReference type="EMBL" id="VICG01000007">
    <property type="protein sequence ID" value="KAA8569940.1"/>
    <property type="molecule type" value="Genomic_DNA"/>
</dbReference>
<dbReference type="InterPro" id="IPR013154">
    <property type="entry name" value="ADH-like_N"/>
</dbReference>
<comment type="caution">
    <text evidence="2">The sequence shown here is derived from an EMBL/GenBank/DDBJ whole genome shotgun (WGS) entry which is preliminary data.</text>
</comment>
<dbReference type="InterPro" id="IPR013149">
    <property type="entry name" value="ADH-like_C"/>
</dbReference>
<dbReference type="InterPro" id="IPR020843">
    <property type="entry name" value="ER"/>
</dbReference>
<keyword evidence="3" id="KW-1185">Reference proteome</keyword>
<dbReference type="Proteomes" id="UP000322873">
    <property type="component" value="Unassembled WGS sequence"/>
</dbReference>
<gene>
    <name evidence="2" type="ORF">EYC84_002278</name>
</gene>
<evidence type="ECO:0000313" key="2">
    <source>
        <dbReference type="EMBL" id="KAA8569940.1"/>
    </source>
</evidence>